<feature type="signal peptide" evidence="1">
    <location>
        <begin position="1"/>
        <end position="24"/>
    </location>
</feature>
<reference evidence="2" key="1">
    <citation type="submission" date="2018-01" db="EMBL/GenBank/DDBJ databases">
        <title>An insight into the sialome of Amazonian anophelines.</title>
        <authorList>
            <person name="Ribeiro J.M."/>
            <person name="Scarpassa V."/>
            <person name="Calvo E."/>
        </authorList>
    </citation>
    <scope>NUCLEOTIDE SEQUENCE</scope>
    <source>
        <tissue evidence="2">Salivary glands</tissue>
    </source>
</reference>
<sequence length="139" mass="13660">MVVLLSGLSIVSTVLVITVSTVGGECCCTRDWHGSTCSTGTTSAGSLTAYERSRSLGNSMCTGISSVVLRSTAGSSNTTSIGNGATRVSTGTASSIAIGTMISCDGSTFTGSAASCTVVTMVCCSPATAEGSKFGSISI</sequence>
<organism evidence="2">
    <name type="scientific">Anopheles nuneztovari</name>
    <dbReference type="NCBI Taxonomy" id="30067"/>
    <lineage>
        <taxon>Eukaryota</taxon>
        <taxon>Metazoa</taxon>
        <taxon>Ecdysozoa</taxon>
        <taxon>Arthropoda</taxon>
        <taxon>Hexapoda</taxon>
        <taxon>Insecta</taxon>
        <taxon>Pterygota</taxon>
        <taxon>Neoptera</taxon>
        <taxon>Endopterygota</taxon>
        <taxon>Diptera</taxon>
        <taxon>Nematocera</taxon>
        <taxon>Culicoidea</taxon>
        <taxon>Culicidae</taxon>
        <taxon>Anophelinae</taxon>
        <taxon>Anopheles</taxon>
    </lineage>
</organism>
<keyword evidence="1" id="KW-0732">Signal</keyword>
<proteinExistence type="predicted"/>
<evidence type="ECO:0000256" key="1">
    <source>
        <dbReference type="SAM" id="SignalP"/>
    </source>
</evidence>
<evidence type="ECO:0000313" key="2">
    <source>
        <dbReference type="EMBL" id="MBW20746.1"/>
    </source>
</evidence>
<accession>A0A2M3YWW6</accession>
<protein>
    <submittedName>
        <fullName evidence="2">Putative secreted protein</fullName>
    </submittedName>
</protein>
<name>A0A2M3YWW6_9DIPT</name>
<dbReference type="AlphaFoldDB" id="A0A2M3YWW6"/>
<feature type="chain" id="PRO_5014733782" evidence="1">
    <location>
        <begin position="25"/>
        <end position="139"/>
    </location>
</feature>
<dbReference type="EMBL" id="GGFF01000279">
    <property type="protein sequence ID" value="MBW20746.1"/>
    <property type="molecule type" value="Transcribed_RNA"/>
</dbReference>